<feature type="region of interest" description="Disordered" evidence="1">
    <location>
        <begin position="74"/>
        <end position="129"/>
    </location>
</feature>
<comment type="caution">
    <text evidence="2">The sequence shown here is derived from an EMBL/GenBank/DDBJ whole genome shotgun (WGS) entry which is preliminary data.</text>
</comment>
<sequence>MDFHSLSRRELQSLCKLNKIPANITNIAMADALHSLQIVEGINEFLKDSESSETAADLGENVEVFSPKARTTIRPKAKTTEAKTVTRTTTRRGSKQPPSEVEEPKNDLLLKTPALSRTTCKKAPATSSRRNVNIQLNECEKEEGGLVENSRYSTRRSTRLVEKTPRMKKGTENAVKIDSVLSEEPVEAPEETEVEDICDAFEKLDVLVINEEGTHKSGDVDEDNLKISEVNDVKPESNDISVPVAGEDVDCVEINNLKEESHEASNFEVKNDLESDGILSPCEEDENPVQKLDLGDNFATEHVDVEISNLKQESNETSDFKSSEVKNDLESDGILSPCEEVENPEQQKLDLGDNFATEHVDDVMFEEEHENLGQNFNLGEETCDTVKENSFDMVQEESVDIASLESGAADAELGHEDTLCEDTKRIEDLKTESYTDVKKDSAVSDDKENNMVIEKEKDDEMKSFTEISIRQLKKQLKALTLKNLNSKEDTTAARPALKALSDNQMMVGAGNTE</sequence>
<dbReference type="PANTHER" id="PTHR33621">
    <property type="entry name" value="ASPARTIC/GLUTAMIC ACID-RICH PROTEIN"/>
    <property type="match status" value="1"/>
</dbReference>
<keyword evidence="3" id="KW-1185">Reference proteome</keyword>
<dbReference type="PANTHER" id="PTHR33621:SF2">
    <property type="entry name" value="RIBOSOMAL L1 DOMAIN-CONTAINING PROTEIN"/>
    <property type="match status" value="1"/>
</dbReference>
<name>A0AAP0CDE6_9ASTR</name>
<accession>A0AAP0CDE6</accession>
<dbReference type="AlphaFoldDB" id="A0AAP0CDE6"/>
<organism evidence="2 3">
    <name type="scientific">Deinandra increscens subsp. villosa</name>
    <dbReference type="NCBI Taxonomy" id="3103831"/>
    <lineage>
        <taxon>Eukaryota</taxon>
        <taxon>Viridiplantae</taxon>
        <taxon>Streptophyta</taxon>
        <taxon>Embryophyta</taxon>
        <taxon>Tracheophyta</taxon>
        <taxon>Spermatophyta</taxon>
        <taxon>Magnoliopsida</taxon>
        <taxon>eudicotyledons</taxon>
        <taxon>Gunneridae</taxon>
        <taxon>Pentapetalae</taxon>
        <taxon>asterids</taxon>
        <taxon>campanulids</taxon>
        <taxon>Asterales</taxon>
        <taxon>Asteraceae</taxon>
        <taxon>Asteroideae</taxon>
        <taxon>Heliantheae alliance</taxon>
        <taxon>Madieae</taxon>
        <taxon>Madiinae</taxon>
        <taxon>Deinandra</taxon>
    </lineage>
</organism>
<evidence type="ECO:0000313" key="3">
    <source>
        <dbReference type="Proteomes" id="UP001408789"/>
    </source>
</evidence>
<reference evidence="2 3" key="1">
    <citation type="submission" date="2024-04" db="EMBL/GenBank/DDBJ databases">
        <title>The reference genome of an endangered Asteraceae, Deinandra increscens subsp. villosa, native to the Central Coast of California.</title>
        <authorList>
            <person name="Guilliams M."/>
            <person name="Hasenstab-Lehman K."/>
            <person name="Meyer R."/>
            <person name="Mcevoy S."/>
        </authorList>
    </citation>
    <scope>NUCLEOTIDE SEQUENCE [LARGE SCALE GENOMIC DNA]</scope>
    <source>
        <tissue evidence="2">Leaf</tissue>
    </source>
</reference>
<protein>
    <submittedName>
        <fullName evidence="2">Uncharacterized protein</fullName>
    </submittedName>
</protein>
<dbReference type="EMBL" id="JBCNJP010000027">
    <property type="protein sequence ID" value="KAK9051457.1"/>
    <property type="molecule type" value="Genomic_DNA"/>
</dbReference>
<evidence type="ECO:0000256" key="1">
    <source>
        <dbReference type="SAM" id="MobiDB-lite"/>
    </source>
</evidence>
<dbReference type="Proteomes" id="UP001408789">
    <property type="component" value="Unassembled WGS sequence"/>
</dbReference>
<gene>
    <name evidence="2" type="ORF">SSX86_028084</name>
</gene>
<evidence type="ECO:0000313" key="2">
    <source>
        <dbReference type="EMBL" id="KAK9051457.1"/>
    </source>
</evidence>
<proteinExistence type="predicted"/>